<name>A0A9W4T7S6_9GLOM</name>
<reference evidence="1" key="1">
    <citation type="submission" date="2022-08" db="EMBL/GenBank/DDBJ databases">
        <authorList>
            <person name="Kallberg Y."/>
            <person name="Tangrot J."/>
            <person name="Rosling A."/>
        </authorList>
    </citation>
    <scope>NUCLEOTIDE SEQUENCE</scope>
    <source>
        <strain evidence="1">Wild A</strain>
    </source>
</reference>
<organism evidence="1 2">
    <name type="scientific">Funneliformis geosporum</name>
    <dbReference type="NCBI Taxonomy" id="1117311"/>
    <lineage>
        <taxon>Eukaryota</taxon>
        <taxon>Fungi</taxon>
        <taxon>Fungi incertae sedis</taxon>
        <taxon>Mucoromycota</taxon>
        <taxon>Glomeromycotina</taxon>
        <taxon>Glomeromycetes</taxon>
        <taxon>Glomerales</taxon>
        <taxon>Glomeraceae</taxon>
        <taxon>Funneliformis</taxon>
    </lineage>
</organism>
<sequence>GDKCYSYNGTVSDVALEMKDRSLIWYIVDEKYYKELEKGGVLIYILLWDVDELEKGFYCILGPSDKIEEEYKKMWSKKTIWAVATRSNNISHRIIHINTLNYLSSSYIFVSVYIEKRIMNKIMTEEKQKLKEFLQASEGEGQISPIRRTLFEGVTHRCLQNGGTFTIHHYNRPIARNFSSSDAISPSDYIYQITISKNYAIKWALLEAIIKKLDEIYNDNKRNIRFHFVVSEDKFGNYPEQKFLYQNGK</sequence>
<feature type="non-terminal residue" evidence="1">
    <location>
        <position position="249"/>
    </location>
</feature>
<protein>
    <submittedName>
        <fullName evidence="1">4689_t:CDS:1</fullName>
    </submittedName>
</protein>
<comment type="caution">
    <text evidence="1">The sequence shown here is derived from an EMBL/GenBank/DDBJ whole genome shotgun (WGS) entry which is preliminary data.</text>
</comment>
<accession>A0A9W4T7S6</accession>
<dbReference type="AlphaFoldDB" id="A0A9W4T7S6"/>
<evidence type="ECO:0000313" key="2">
    <source>
        <dbReference type="Proteomes" id="UP001153678"/>
    </source>
</evidence>
<keyword evidence="2" id="KW-1185">Reference proteome</keyword>
<dbReference type="Proteomes" id="UP001153678">
    <property type="component" value="Unassembled WGS sequence"/>
</dbReference>
<proteinExistence type="predicted"/>
<dbReference type="InterPro" id="IPR052980">
    <property type="entry name" value="Crinkler_effector"/>
</dbReference>
<evidence type="ECO:0000313" key="1">
    <source>
        <dbReference type="EMBL" id="CAI2196454.1"/>
    </source>
</evidence>
<dbReference type="PANTHER" id="PTHR33129:SF1">
    <property type="entry name" value="ATP-BINDING PROTEIN"/>
    <property type="match status" value="1"/>
</dbReference>
<gene>
    <name evidence="1" type="ORF">FWILDA_LOCUS17588</name>
</gene>
<dbReference type="OrthoDB" id="2340858at2759"/>
<feature type="non-terminal residue" evidence="1">
    <location>
        <position position="1"/>
    </location>
</feature>
<dbReference type="EMBL" id="CAMKVN010014259">
    <property type="protein sequence ID" value="CAI2196454.1"/>
    <property type="molecule type" value="Genomic_DNA"/>
</dbReference>
<dbReference type="PANTHER" id="PTHR33129">
    <property type="entry name" value="PROTEIN KINASE DOMAIN-CONTAINING PROTEIN-RELATED"/>
    <property type="match status" value="1"/>
</dbReference>